<dbReference type="Proteomes" id="UP000249789">
    <property type="component" value="Unassembled WGS sequence"/>
</dbReference>
<evidence type="ECO:0000313" key="1">
    <source>
        <dbReference type="EMBL" id="RAK77399.1"/>
    </source>
</evidence>
<dbReference type="AlphaFoldDB" id="A0A8G1RR66"/>
<dbReference type="GeneID" id="63856234"/>
<reference evidence="1 2" key="1">
    <citation type="submission" date="2018-02" db="EMBL/GenBank/DDBJ databases">
        <title>The genomes of Aspergillus section Nigri reveals drivers in fungal speciation.</title>
        <authorList>
            <consortium name="DOE Joint Genome Institute"/>
            <person name="Vesth T.C."/>
            <person name="Nybo J."/>
            <person name="Theobald S."/>
            <person name="Brandl J."/>
            <person name="Frisvad J.C."/>
            <person name="Nielsen K.F."/>
            <person name="Lyhne E.K."/>
            <person name="Kogle M.E."/>
            <person name="Kuo A."/>
            <person name="Riley R."/>
            <person name="Clum A."/>
            <person name="Nolan M."/>
            <person name="Lipzen A."/>
            <person name="Salamov A."/>
            <person name="Henrissat B."/>
            <person name="Wiebenga A."/>
            <person name="De vries R.P."/>
            <person name="Grigoriev I.V."/>
            <person name="Mortensen U.H."/>
            <person name="Andersen M.R."/>
            <person name="Baker S.E."/>
        </authorList>
    </citation>
    <scope>NUCLEOTIDE SEQUENCE [LARGE SCALE GENOMIC DNA]</scope>
    <source>
        <strain evidence="1 2">CBS 313.89</strain>
    </source>
</reference>
<evidence type="ECO:0000313" key="2">
    <source>
        <dbReference type="Proteomes" id="UP000249789"/>
    </source>
</evidence>
<dbReference type="VEuPathDB" id="FungiDB:BO72DRAFT_105401"/>
<dbReference type="EMBL" id="KZ824642">
    <property type="protein sequence ID" value="RAK77399.1"/>
    <property type="molecule type" value="Genomic_DNA"/>
</dbReference>
<protein>
    <submittedName>
        <fullName evidence="1">Uncharacterized protein</fullName>
    </submittedName>
</protein>
<sequence length="143" mass="16419">MLVVDEEMRHGRRRRRDRSLGPIVITVTTIVQFRALPTGCGVLDMTRARATSPRAGLTPASIGCCPCRAYRKEVHLRLSCGGRPARWRRPYRRSEWAIPRGRGRTAPPDSTIWSRFAAYQTVQLVLSAHRGRRLRRSGREDRR</sequence>
<proteinExistence type="predicted"/>
<name>A0A8G1RR66_9EURO</name>
<accession>A0A8G1RR66</accession>
<gene>
    <name evidence="1" type="ORF">BO72DRAFT_105401</name>
</gene>
<keyword evidence="2" id="KW-1185">Reference proteome</keyword>
<dbReference type="RefSeq" id="XP_040801409.1">
    <property type="nucleotide sequence ID" value="XM_040938901.1"/>
</dbReference>
<organism evidence="1 2">
    <name type="scientific">Aspergillus fijiensis CBS 313.89</name>
    <dbReference type="NCBI Taxonomy" id="1448319"/>
    <lineage>
        <taxon>Eukaryota</taxon>
        <taxon>Fungi</taxon>
        <taxon>Dikarya</taxon>
        <taxon>Ascomycota</taxon>
        <taxon>Pezizomycotina</taxon>
        <taxon>Eurotiomycetes</taxon>
        <taxon>Eurotiomycetidae</taxon>
        <taxon>Eurotiales</taxon>
        <taxon>Aspergillaceae</taxon>
        <taxon>Aspergillus</taxon>
    </lineage>
</organism>